<dbReference type="PIRSF" id="PIRSF006060">
    <property type="entry name" value="AA_transporter"/>
    <property type="match status" value="1"/>
</dbReference>
<keyword evidence="2" id="KW-0813">Transport</keyword>
<feature type="transmembrane region" description="Helical" evidence="6">
    <location>
        <begin position="125"/>
        <end position="150"/>
    </location>
</feature>
<evidence type="ECO:0000256" key="2">
    <source>
        <dbReference type="ARBA" id="ARBA00022448"/>
    </source>
</evidence>
<evidence type="ECO:0000256" key="4">
    <source>
        <dbReference type="ARBA" id="ARBA00022989"/>
    </source>
</evidence>
<feature type="transmembrane region" description="Helical" evidence="6">
    <location>
        <begin position="402"/>
        <end position="424"/>
    </location>
</feature>
<evidence type="ECO:0000256" key="5">
    <source>
        <dbReference type="ARBA" id="ARBA00023136"/>
    </source>
</evidence>
<comment type="subcellular location">
    <subcellularLocation>
        <location evidence="1">Membrane</location>
        <topology evidence="1">Multi-pass membrane protein</topology>
    </subcellularLocation>
</comment>
<dbReference type="EMBL" id="JAQQWI010000017">
    <property type="protein sequence ID" value="KAK8006650.1"/>
    <property type="molecule type" value="Genomic_DNA"/>
</dbReference>
<dbReference type="Pfam" id="PF13520">
    <property type="entry name" value="AA_permease_2"/>
    <property type="match status" value="1"/>
</dbReference>
<keyword evidence="4 6" id="KW-1133">Transmembrane helix</keyword>
<gene>
    <name evidence="7" type="ORF">PG991_012947</name>
</gene>
<keyword evidence="3 6" id="KW-0812">Transmembrane</keyword>
<dbReference type="Gene3D" id="1.20.1740.10">
    <property type="entry name" value="Amino acid/polyamine transporter I"/>
    <property type="match status" value="2"/>
</dbReference>
<sequence>MDKRGTVFLADAIHDSLVSEKDGTSRDVHDMHRMGKKQLLRRNFRFFSIFSFTVVLLSTWEVVLGTAAFGLDNGGTAGLIYMYILSFAGYIFVIASMAEMASMAPTAGGQYHWISEFAPPSAQRFLSYTMGWLSVMAWQCGTAAGCFLAATELQGIIVLNYPDYNFQHWHGTLISILIAILLVVLNTVGARLLPYMETCAFVLHMTGFFAFVIPVWFMGAKPSLLIKLKDIISLTTQSLIGRLHPVHEPGGLAEYGTFCFDRDNHTSHCFDWIRLGGASRRGASKCVQVPAPAMMATIALNGGLGFVTVLTFCYNIGDISTVLDTPTGFPFIQLYYNMTGSVKGTTAMVSVMVILSIANATANMATASRQLFAFARDQGVPFQRFFAHVPDRGRTREMPFNAILFTGVVSSLLSVINVGSTIAYNQLASMGIAALLSSYLVSTSCMALRRARGQPLLPAHFRLGRAGLPVNLVAIGFLLLAFVMSFFPPVAHPAPDTMNWAVMVYGAVIVASLAYYIPVGRHHYKGPVAYVRQED</sequence>
<keyword evidence="8" id="KW-1185">Reference proteome</keyword>
<comment type="caution">
    <text evidence="7">The sequence shown here is derived from an EMBL/GenBank/DDBJ whole genome shotgun (WGS) entry which is preliminary data.</text>
</comment>
<evidence type="ECO:0000256" key="1">
    <source>
        <dbReference type="ARBA" id="ARBA00004141"/>
    </source>
</evidence>
<evidence type="ECO:0000256" key="3">
    <source>
        <dbReference type="ARBA" id="ARBA00022692"/>
    </source>
</evidence>
<feature type="transmembrane region" description="Helical" evidence="6">
    <location>
        <begin position="430"/>
        <end position="448"/>
    </location>
</feature>
<keyword evidence="5 6" id="KW-0472">Membrane</keyword>
<name>A0ABR1RBA1_9PEZI</name>
<feature type="transmembrane region" description="Helical" evidence="6">
    <location>
        <begin position="468"/>
        <end position="487"/>
    </location>
</feature>
<proteinExistence type="predicted"/>
<protein>
    <submittedName>
        <fullName evidence="7">Amino acid transporter</fullName>
    </submittedName>
</protein>
<reference evidence="7 8" key="1">
    <citation type="submission" date="2023-01" db="EMBL/GenBank/DDBJ databases">
        <title>Analysis of 21 Apiospora genomes using comparative genomics revels a genus with tremendous synthesis potential of carbohydrate active enzymes and secondary metabolites.</title>
        <authorList>
            <person name="Sorensen T."/>
        </authorList>
    </citation>
    <scope>NUCLEOTIDE SEQUENCE [LARGE SCALE GENOMIC DNA]</scope>
    <source>
        <strain evidence="7 8">CBS 20057</strain>
    </source>
</reference>
<evidence type="ECO:0000256" key="6">
    <source>
        <dbReference type="SAM" id="Phobius"/>
    </source>
</evidence>
<dbReference type="InterPro" id="IPR002293">
    <property type="entry name" value="AA/rel_permease1"/>
</dbReference>
<dbReference type="Proteomes" id="UP001396898">
    <property type="component" value="Unassembled WGS sequence"/>
</dbReference>
<dbReference type="PANTHER" id="PTHR45649">
    <property type="entry name" value="AMINO-ACID PERMEASE BAT1"/>
    <property type="match status" value="1"/>
</dbReference>
<feature type="transmembrane region" description="Helical" evidence="6">
    <location>
        <begin position="499"/>
        <end position="517"/>
    </location>
</feature>
<accession>A0ABR1RBA1</accession>
<evidence type="ECO:0000313" key="7">
    <source>
        <dbReference type="EMBL" id="KAK8006650.1"/>
    </source>
</evidence>
<evidence type="ECO:0000313" key="8">
    <source>
        <dbReference type="Proteomes" id="UP001396898"/>
    </source>
</evidence>
<feature type="transmembrane region" description="Helical" evidence="6">
    <location>
        <begin position="170"/>
        <end position="188"/>
    </location>
</feature>
<feature type="transmembrane region" description="Helical" evidence="6">
    <location>
        <begin position="80"/>
        <end position="104"/>
    </location>
</feature>
<dbReference type="PANTHER" id="PTHR45649:SF2">
    <property type="entry name" value="ACID PERMEASE, PUTATIVE-RELATED"/>
    <property type="match status" value="1"/>
</dbReference>
<organism evidence="7 8">
    <name type="scientific">Apiospora marii</name>
    <dbReference type="NCBI Taxonomy" id="335849"/>
    <lineage>
        <taxon>Eukaryota</taxon>
        <taxon>Fungi</taxon>
        <taxon>Dikarya</taxon>
        <taxon>Ascomycota</taxon>
        <taxon>Pezizomycotina</taxon>
        <taxon>Sordariomycetes</taxon>
        <taxon>Xylariomycetidae</taxon>
        <taxon>Amphisphaeriales</taxon>
        <taxon>Apiosporaceae</taxon>
        <taxon>Apiospora</taxon>
    </lineage>
</organism>
<feature type="transmembrane region" description="Helical" evidence="6">
    <location>
        <begin position="43"/>
        <end position="60"/>
    </location>
</feature>
<feature type="transmembrane region" description="Helical" evidence="6">
    <location>
        <begin position="200"/>
        <end position="219"/>
    </location>
</feature>